<proteinExistence type="predicted"/>
<evidence type="ECO:0000313" key="1">
    <source>
        <dbReference type="EMBL" id="WOB43749.1"/>
    </source>
</evidence>
<dbReference type="KEGG" id="tog:HNI00_11730"/>
<protein>
    <submittedName>
        <fullName evidence="1">Uncharacterized protein</fullName>
    </submittedName>
</protein>
<reference evidence="1" key="1">
    <citation type="submission" date="2020-05" db="EMBL/GenBank/DDBJ databases">
        <authorList>
            <person name="Zhu T."/>
            <person name="Keshari N."/>
            <person name="Lu X."/>
        </authorList>
    </citation>
    <scope>NUCLEOTIDE SEQUENCE</scope>
    <source>
        <strain evidence="1">NK1-22</strain>
    </source>
</reference>
<accession>A0AA97BD19</accession>
<dbReference type="RefSeq" id="WP_316786346.1">
    <property type="nucleotide sequence ID" value="NZ_CP053540.1"/>
</dbReference>
<dbReference type="EMBL" id="CP053540">
    <property type="protein sequence ID" value="WOB43749.1"/>
    <property type="molecule type" value="Genomic_DNA"/>
</dbReference>
<organism evidence="1">
    <name type="scientific">Thermoleptolyngbya oregonensis NK1-22</name>
    <dbReference type="NCBI Taxonomy" id="2547457"/>
    <lineage>
        <taxon>Bacteria</taxon>
        <taxon>Bacillati</taxon>
        <taxon>Cyanobacteriota</taxon>
        <taxon>Cyanophyceae</taxon>
        <taxon>Oculatellales</taxon>
        <taxon>Oculatellaceae</taxon>
        <taxon>Thermoleptolyngbya</taxon>
    </lineage>
</organism>
<dbReference type="AlphaFoldDB" id="A0AA97BD19"/>
<sequence>MAKTYIRAEDLLKLLKISSQELIEIEKFFDAIPDDEWELEEGKDYRVVSSNGAREYTQSGAYTLARYLEATKKLSFWDSLKEWFLHTRAKIRKSFVRKKILDNCASLMRRSDQYWVSQADAVAIFGTNIQTLRRMAECTQKSDRPLIKGQHYQEFIDEGGIFYSLEGIYRLSLAFSTELTLKNRRDECRDVGEEISPQVSDIIKLIESREKRISKCKEDAKKRDKKTCLVTGQKPNQYHRFNLAAHHLYSSSAYPHLADSLDNLITISEEVHTRFHREFMSGTGKPCTPDDFIKFVQQYYPENSNVIIWLEGQKRKLGQQEPVGKRNNHVLYLPLSRVS</sequence>
<gene>
    <name evidence="1" type="ORF">HNI00_11730</name>
</gene>
<name>A0AA97BD19_9CYAN</name>